<dbReference type="EMBL" id="CP041730">
    <property type="protein sequence ID" value="QDQ27538.1"/>
    <property type="molecule type" value="Genomic_DNA"/>
</dbReference>
<dbReference type="CDD" id="cd02440">
    <property type="entry name" value="AdoMet_MTases"/>
    <property type="match status" value="1"/>
</dbReference>
<dbReference type="GO" id="GO:0008757">
    <property type="term" value="F:S-adenosylmethionine-dependent methyltransferase activity"/>
    <property type="evidence" value="ECO:0007669"/>
    <property type="project" value="InterPro"/>
</dbReference>
<dbReference type="AlphaFoldDB" id="A0A516SHL8"/>
<dbReference type="InterPro" id="IPR013216">
    <property type="entry name" value="Methyltransf_11"/>
</dbReference>
<keyword evidence="2" id="KW-0808">Transferase</keyword>
<sequence>MRVSNINSLPSHEQFAVWLASPLGQYVLERERRFFDRAVADVFGYYAVQLELPGLPLLQANRMPTRLVAGLSDGCQLSCDPRQLPFPAASVDLLLLPHTLDFHPDPRAVLREVERVLVPEGRLVLTGFNPRSLWGAARLGKRRRGVPWQGQFLSLPRLKDWLALLDFEAEGGRICCYAPPLSSPRWQERFAFMEAAGDRWWPVGGGVYCLEMVKRVRGMRLIAPSWKRAGARVRQVAVAVPDRHSPHEE</sequence>
<dbReference type="KEGG" id="cari:FNU76_14875"/>
<evidence type="ECO:0000313" key="3">
    <source>
        <dbReference type="Proteomes" id="UP000317550"/>
    </source>
</evidence>
<dbReference type="Pfam" id="PF08241">
    <property type="entry name" value="Methyltransf_11"/>
    <property type="match status" value="1"/>
</dbReference>
<dbReference type="Proteomes" id="UP000317550">
    <property type="component" value="Chromosome"/>
</dbReference>
<keyword evidence="2" id="KW-0489">Methyltransferase</keyword>
<dbReference type="InterPro" id="IPR029063">
    <property type="entry name" value="SAM-dependent_MTases_sf"/>
</dbReference>
<reference evidence="3" key="1">
    <citation type="submission" date="2019-07" db="EMBL/GenBank/DDBJ databases">
        <title>Chitinimonas sp. nov., isolated from Ny-Alesund, arctica soil.</title>
        <authorList>
            <person name="Xu Q."/>
            <person name="Peng F."/>
        </authorList>
    </citation>
    <scope>NUCLEOTIDE SEQUENCE [LARGE SCALE GENOMIC DNA]</scope>
    <source>
        <strain evidence="3">R3-44</strain>
    </source>
</reference>
<dbReference type="Gene3D" id="3.40.50.150">
    <property type="entry name" value="Vaccinia Virus protein VP39"/>
    <property type="match status" value="1"/>
</dbReference>
<dbReference type="OrthoDB" id="6191410at2"/>
<dbReference type="RefSeq" id="WP_144278931.1">
    <property type="nucleotide sequence ID" value="NZ_CP041730.1"/>
</dbReference>
<evidence type="ECO:0000259" key="1">
    <source>
        <dbReference type="Pfam" id="PF08241"/>
    </source>
</evidence>
<gene>
    <name evidence="2" type="ORF">FNU76_14875</name>
</gene>
<dbReference type="GO" id="GO:0032259">
    <property type="term" value="P:methylation"/>
    <property type="evidence" value="ECO:0007669"/>
    <property type="project" value="UniProtKB-KW"/>
</dbReference>
<evidence type="ECO:0000313" key="2">
    <source>
        <dbReference type="EMBL" id="QDQ27538.1"/>
    </source>
</evidence>
<keyword evidence="3" id="KW-1185">Reference proteome</keyword>
<feature type="domain" description="Methyltransferase type 11" evidence="1">
    <location>
        <begin position="77"/>
        <end position="125"/>
    </location>
</feature>
<name>A0A516SHL8_9NEIS</name>
<proteinExistence type="predicted"/>
<protein>
    <submittedName>
        <fullName evidence="2">Methyltransferase domain-containing protein</fullName>
    </submittedName>
</protein>
<dbReference type="SUPFAM" id="SSF53335">
    <property type="entry name" value="S-adenosyl-L-methionine-dependent methyltransferases"/>
    <property type="match status" value="1"/>
</dbReference>
<accession>A0A516SHL8</accession>
<organism evidence="2 3">
    <name type="scientific">Chitinimonas arctica</name>
    <dbReference type="NCBI Taxonomy" id="2594795"/>
    <lineage>
        <taxon>Bacteria</taxon>
        <taxon>Pseudomonadati</taxon>
        <taxon>Pseudomonadota</taxon>
        <taxon>Betaproteobacteria</taxon>
        <taxon>Neisseriales</taxon>
        <taxon>Chitinibacteraceae</taxon>
        <taxon>Chitinimonas</taxon>
    </lineage>
</organism>